<comment type="similarity">
    <text evidence="7">Belongs to the UDP-glucose/GDP-mannose dehydrogenase family.</text>
</comment>
<evidence type="ECO:0000313" key="10">
    <source>
        <dbReference type="EMBL" id="GAA0676364.1"/>
    </source>
</evidence>
<evidence type="ECO:0000256" key="3">
    <source>
        <dbReference type="ARBA" id="ARBA00023002"/>
    </source>
</evidence>
<dbReference type="InterPro" id="IPR008927">
    <property type="entry name" value="6-PGluconate_DH-like_C_sf"/>
</dbReference>
<gene>
    <name evidence="10" type="ORF">GCM10009020_25190</name>
</gene>
<evidence type="ECO:0000256" key="6">
    <source>
        <dbReference type="ARBA" id="ARBA00049130"/>
    </source>
</evidence>
<keyword evidence="11" id="KW-1185">Reference proteome</keyword>
<evidence type="ECO:0000256" key="7">
    <source>
        <dbReference type="PIRNR" id="PIRNR000124"/>
    </source>
</evidence>
<dbReference type="AlphaFoldDB" id="A0AAV3TBX6"/>
<dbReference type="InterPro" id="IPR001732">
    <property type="entry name" value="UDP-Glc/GDP-Man_DH_N"/>
</dbReference>
<dbReference type="NCBIfam" id="TIGR03026">
    <property type="entry name" value="NDP-sugDHase"/>
    <property type="match status" value="1"/>
</dbReference>
<dbReference type="GO" id="GO:0000271">
    <property type="term" value="P:polysaccharide biosynthetic process"/>
    <property type="evidence" value="ECO:0007669"/>
    <property type="project" value="InterPro"/>
</dbReference>
<dbReference type="GO" id="GO:0051287">
    <property type="term" value="F:NAD binding"/>
    <property type="evidence" value="ECO:0007669"/>
    <property type="project" value="InterPro"/>
</dbReference>
<comment type="caution">
    <text evidence="10">The sequence shown here is derived from an EMBL/GenBank/DDBJ whole genome shotgun (WGS) entry which is preliminary data.</text>
</comment>
<dbReference type="EMBL" id="BAAADV010000006">
    <property type="protein sequence ID" value="GAA0676364.1"/>
    <property type="molecule type" value="Genomic_DNA"/>
</dbReference>
<evidence type="ECO:0000256" key="8">
    <source>
        <dbReference type="SAM" id="MobiDB-lite"/>
    </source>
</evidence>
<dbReference type="SUPFAM" id="SSF52413">
    <property type="entry name" value="UDP-glucose/GDP-mannose dehydrogenase C-terminal domain"/>
    <property type="match status" value="1"/>
</dbReference>
<dbReference type="RefSeq" id="WP_343774393.1">
    <property type="nucleotide sequence ID" value="NZ_BAAADV010000006.1"/>
</dbReference>
<evidence type="ECO:0000256" key="5">
    <source>
        <dbReference type="ARBA" id="ARBA00030172"/>
    </source>
</evidence>
<dbReference type="InterPro" id="IPR028359">
    <property type="entry name" value="UDP_ManNAc/GlcNAc_DH"/>
</dbReference>
<dbReference type="PANTHER" id="PTHR43491:SF5">
    <property type="entry name" value="UDP-N-ACETYL-D-MANNOSAMINE DEHYDROGENASE"/>
    <property type="match status" value="1"/>
</dbReference>
<comment type="catalytic activity">
    <reaction evidence="6">
        <text>UDP-N-acetyl-alpha-D-mannosamine + 2 NAD(+) + H2O = UDP-N-acetyl-alpha-D-mannosaminouronate + 2 NADH + 3 H(+)</text>
        <dbReference type="Rhea" id="RHEA:25780"/>
        <dbReference type="ChEBI" id="CHEBI:15377"/>
        <dbReference type="ChEBI" id="CHEBI:15378"/>
        <dbReference type="ChEBI" id="CHEBI:57540"/>
        <dbReference type="ChEBI" id="CHEBI:57945"/>
        <dbReference type="ChEBI" id="CHEBI:68623"/>
        <dbReference type="ChEBI" id="CHEBI:70731"/>
        <dbReference type="EC" id="1.1.1.336"/>
    </reaction>
</comment>
<accession>A0AAV3TBX6</accession>
<dbReference type="EC" id="1.1.1.336" evidence="1"/>
<dbReference type="Proteomes" id="UP001500420">
    <property type="component" value="Unassembled WGS sequence"/>
</dbReference>
<evidence type="ECO:0000256" key="4">
    <source>
        <dbReference type="ARBA" id="ARBA00023027"/>
    </source>
</evidence>
<dbReference type="InterPro" id="IPR017476">
    <property type="entry name" value="UDP-Glc/GDP-Man"/>
</dbReference>
<keyword evidence="3" id="KW-0560">Oxidoreductase</keyword>
<keyword evidence="4" id="KW-0520">NAD</keyword>
<name>A0AAV3TBX6_9EURY</name>
<dbReference type="InterPro" id="IPR014027">
    <property type="entry name" value="UDP-Glc/GDP-Man_DH_C"/>
</dbReference>
<dbReference type="PIRSF" id="PIRSF000124">
    <property type="entry name" value="UDPglc_GDPman_dh"/>
    <property type="match status" value="1"/>
</dbReference>
<dbReference type="Gene3D" id="3.40.50.720">
    <property type="entry name" value="NAD(P)-binding Rossmann-like Domain"/>
    <property type="match status" value="2"/>
</dbReference>
<reference evidence="10 11" key="1">
    <citation type="journal article" date="2019" name="Int. J. Syst. Evol. Microbiol.">
        <title>The Global Catalogue of Microorganisms (GCM) 10K type strain sequencing project: providing services to taxonomists for standard genome sequencing and annotation.</title>
        <authorList>
            <consortium name="The Broad Institute Genomics Platform"/>
            <consortium name="The Broad Institute Genome Sequencing Center for Infectious Disease"/>
            <person name="Wu L."/>
            <person name="Ma J."/>
        </authorList>
    </citation>
    <scope>NUCLEOTIDE SEQUENCE [LARGE SCALE GENOMIC DNA]</scope>
    <source>
        <strain evidence="10 11">JCM 16328</strain>
    </source>
</reference>
<dbReference type="Pfam" id="PF03721">
    <property type="entry name" value="UDPG_MGDP_dh_N"/>
    <property type="match status" value="1"/>
</dbReference>
<evidence type="ECO:0000259" key="9">
    <source>
        <dbReference type="SMART" id="SM00984"/>
    </source>
</evidence>
<dbReference type="InterPro" id="IPR014026">
    <property type="entry name" value="UDP-Glc/GDP-Man_DH_dimer"/>
</dbReference>
<feature type="domain" description="UDP-glucose/GDP-mannose dehydrogenase C-terminal" evidence="9">
    <location>
        <begin position="348"/>
        <end position="444"/>
    </location>
</feature>
<dbReference type="Pfam" id="PF03720">
    <property type="entry name" value="UDPG_MGDP_dh_C"/>
    <property type="match status" value="1"/>
</dbReference>
<dbReference type="PIRSF" id="PIRSF500136">
    <property type="entry name" value="UDP_ManNAc_DH"/>
    <property type="match status" value="1"/>
</dbReference>
<dbReference type="SMART" id="SM00984">
    <property type="entry name" value="UDPG_MGDP_dh_C"/>
    <property type="match status" value="1"/>
</dbReference>
<evidence type="ECO:0000256" key="2">
    <source>
        <dbReference type="ARBA" id="ARBA00016796"/>
    </source>
</evidence>
<sequence length="463" mass="49060">MSEAVSRQTSRRLYGSDAAPERQREAFRSGEVPVAVYGLGRIGLPLSIVYASTTGDVLAAATDRERAREIADGECPIAHEPRLESLLRTAVGADALTATADLPTVADAASVHVVVAETGVRDDDAPDLSELRTMLRDVSGGLDPGDLVLVESAVPPGTCEDIVQPILEAGSDLSADEFGVAACPSRAAPGRALTDLRGSHPKIVGGVDAESARAAALVYDELRVGDVVTVPDSTVAECAKVIESAYRDVNVALANELARLAEELETDVRRAIEAANTQPHCQVHEPGPGTGGHALPDHPYYFVNECATETPLLAAARERNESMPEFTARTLVRELAAADTHVEDAVVVLFGLSYRRAVADARKSPAVALGETLSQFGATVVGVDPLLDDFSAFDDVYLADLDHVAEMDVDAAVLVTDHDEFEGFDWGTFDDPIVLLDGRDALDPDADDALDDHRVHTIGRGDD</sequence>
<dbReference type="SUPFAM" id="SSF51735">
    <property type="entry name" value="NAD(P)-binding Rossmann-fold domains"/>
    <property type="match status" value="1"/>
</dbReference>
<dbReference type="InterPro" id="IPR036220">
    <property type="entry name" value="UDP-Glc/GDP-Man_DH_C_sf"/>
</dbReference>
<organism evidence="10 11">
    <name type="scientific">Natronoarchaeum mannanilyticum</name>
    <dbReference type="NCBI Taxonomy" id="926360"/>
    <lineage>
        <taxon>Archaea</taxon>
        <taxon>Methanobacteriati</taxon>
        <taxon>Methanobacteriota</taxon>
        <taxon>Stenosarchaea group</taxon>
        <taxon>Halobacteria</taxon>
        <taxon>Halobacteriales</taxon>
        <taxon>Natronoarchaeaceae</taxon>
    </lineage>
</organism>
<protein>
    <recommendedName>
        <fullName evidence="2">UDP-N-acetyl-D-mannosamine dehydrogenase</fullName>
        <ecNumber evidence="1">1.1.1.336</ecNumber>
    </recommendedName>
    <alternativeName>
        <fullName evidence="5">UDP-ManNAc 6-dehydrogenase</fullName>
    </alternativeName>
</protein>
<evidence type="ECO:0000256" key="1">
    <source>
        <dbReference type="ARBA" id="ARBA00012935"/>
    </source>
</evidence>
<dbReference type="InterPro" id="IPR036291">
    <property type="entry name" value="NAD(P)-bd_dom_sf"/>
</dbReference>
<dbReference type="GO" id="GO:0016628">
    <property type="term" value="F:oxidoreductase activity, acting on the CH-CH group of donors, NAD or NADP as acceptor"/>
    <property type="evidence" value="ECO:0007669"/>
    <property type="project" value="InterPro"/>
</dbReference>
<proteinExistence type="inferred from homology"/>
<dbReference type="PANTHER" id="PTHR43491">
    <property type="entry name" value="UDP-N-ACETYL-D-MANNOSAMINE DEHYDROGENASE"/>
    <property type="match status" value="1"/>
</dbReference>
<dbReference type="SUPFAM" id="SSF48179">
    <property type="entry name" value="6-phosphogluconate dehydrogenase C-terminal domain-like"/>
    <property type="match status" value="1"/>
</dbReference>
<dbReference type="Pfam" id="PF00984">
    <property type="entry name" value="UDPG_MGDP_dh"/>
    <property type="match status" value="1"/>
</dbReference>
<feature type="region of interest" description="Disordered" evidence="8">
    <location>
        <begin position="1"/>
        <end position="25"/>
    </location>
</feature>
<dbReference type="GO" id="GO:0089714">
    <property type="term" value="F:UDP-N-acetyl-D-mannosamine dehydrogenase activity"/>
    <property type="evidence" value="ECO:0007669"/>
    <property type="project" value="UniProtKB-EC"/>
</dbReference>
<evidence type="ECO:0000313" key="11">
    <source>
        <dbReference type="Proteomes" id="UP001500420"/>
    </source>
</evidence>